<reference evidence="4" key="1">
    <citation type="journal article" date="2019" name="Int. J. Syst. Evol. Microbiol.">
        <title>The Global Catalogue of Microorganisms (GCM) 10K type strain sequencing project: providing services to taxonomists for standard genome sequencing and annotation.</title>
        <authorList>
            <consortium name="The Broad Institute Genomics Platform"/>
            <consortium name="The Broad Institute Genome Sequencing Center for Infectious Disease"/>
            <person name="Wu L."/>
            <person name="Ma J."/>
        </authorList>
    </citation>
    <scope>NUCLEOTIDE SEQUENCE [LARGE SCALE GENOMIC DNA]</scope>
    <source>
        <strain evidence="4">JCM 9377</strain>
    </source>
</reference>
<feature type="domain" description="Phospholipase D N-terminal" evidence="2">
    <location>
        <begin position="31"/>
        <end position="129"/>
    </location>
</feature>
<dbReference type="EMBL" id="BAAAUV010000006">
    <property type="protein sequence ID" value="GAA3210625.1"/>
    <property type="molecule type" value="Genomic_DNA"/>
</dbReference>
<feature type="domain" description="PhoD-like phosphatase metallophosphatase" evidence="1">
    <location>
        <begin position="141"/>
        <end position="475"/>
    </location>
</feature>
<gene>
    <name evidence="3" type="primary">phoD</name>
    <name evidence="3" type="ORF">GCM10010468_28710</name>
</gene>
<dbReference type="Proteomes" id="UP001501237">
    <property type="component" value="Unassembled WGS sequence"/>
</dbReference>
<dbReference type="CDD" id="cd07389">
    <property type="entry name" value="MPP_PhoD"/>
    <property type="match status" value="1"/>
</dbReference>
<protein>
    <submittedName>
        <fullName evidence="3">Alkaline phosphatase PhoD</fullName>
    </submittedName>
</protein>
<dbReference type="Pfam" id="PF16655">
    <property type="entry name" value="PhoD_N"/>
    <property type="match status" value="1"/>
</dbReference>
<comment type="caution">
    <text evidence="3">The sequence shown here is derived from an EMBL/GenBank/DDBJ whole genome shotgun (WGS) entry which is preliminary data.</text>
</comment>
<organism evidence="3 4">
    <name type="scientific">Actinocorallia longicatena</name>
    <dbReference type="NCBI Taxonomy" id="111803"/>
    <lineage>
        <taxon>Bacteria</taxon>
        <taxon>Bacillati</taxon>
        <taxon>Actinomycetota</taxon>
        <taxon>Actinomycetes</taxon>
        <taxon>Streptosporangiales</taxon>
        <taxon>Thermomonosporaceae</taxon>
        <taxon>Actinocorallia</taxon>
    </lineage>
</organism>
<dbReference type="InterPro" id="IPR032093">
    <property type="entry name" value="PhoD_N"/>
</dbReference>
<evidence type="ECO:0000259" key="1">
    <source>
        <dbReference type="Pfam" id="PF09423"/>
    </source>
</evidence>
<proteinExistence type="predicted"/>
<dbReference type="Gene3D" id="3.60.21.70">
    <property type="entry name" value="PhoD-like phosphatase"/>
    <property type="match status" value="1"/>
</dbReference>
<dbReference type="InterPro" id="IPR029052">
    <property type="entry name" value="Metallo-depent_PP-like"/>
</dbReference>
<evidence type="ECO:0000259" key="2">
    <source>
        <dbReference type="Pfam" id="PF16655"/>
    </source>
</evidence>
<name>A0ABP6Q8N9_9ACTN</name>
<dbReference type="SUPFAM" id="SSF56300">
    <property type="entry name" value="Metallo-dependent phosphatases"/>
    <property type="match status" value="1"/>
</dbReference>
<dbReference type="PANTHER" id="PTHR43606:SF2">
    <property type="entry name" value="ALKALINE PHOSPHATASE FAMILY PROTEIN (AFU_ORTHOLOGUE AFUA_5G03860)"/>
    <property type="match status" value="1"/>
</dbReference>
<dbReference type="InterPro" id="IPR052900">
    <property type="entry name" value="Phospholipid_Metab_Enz"/>
</dbReference>
<evidence type="ECO:0000313" key="3">
    <source>
        <dbReference type="EMBL" id="GAA3210625.1"/>
    </source>
</evidence>
<dbReference type="Pfam" id="PF09423">
    <property type="entry name" value="PhoD"/>
    <property type="match status" value="1"/>
</dbReference>
<dbReference type="InterPro" id="IPR038607">
    <property type="entry name" value="PhoD-like_sf"/>
</dbReference>
<dbReference type="PANTHER" id="PTHR43606">
    <property type="entry name" value="PHOSPHATASE, PUTATIVE (AFU_ORTHOLOGUE AFUA_6G08710)-RELATED"/>
    <property type="match status" value="1"/>
</dbReference>
<evidence type="ECO:0000313" key="4">
    <source>
        <dbReference type="Proteomes" id="UP001501237"/>
    </source>
</evidence>
<dbReference type="InterPro" id="IPR018946">
    <property type="entry name" value="PhoD-like_MPP"/>
</dbReference>
<keyword evidence="4" id="KW-1185">Reference proteome</keyword>
<sequence length="506" mass="55051">MLSSAGLAALGAVPLTSAPSVHAAGRDPFRLGVASGEPAPDGVVLWTRLAERPLAEDGFGGMGRGSVRVEWQIAEDERFRRIVRRGSVTTGPSAGFAVHVEAAGLRPGGEYFYRFRARGHLSPVGRTRTAPAPGSMSPLVFASASCAHYEHGYFTAYRRIAGHDPDLVIHLGDYMYEYAPGDYVGANGIVREHTPGKLQSLADYRRRHAQYKSDPDLRAAHAAAPWAVVWDDHELEDNWAGKTPGSKVPGFSARKRNAMRAYYENMPLRRSSLPSGTKIRLYRRLRWGSLATIHLLDTRQYRSDQACDDWLRTDCTARAATGRTLTGAAQMRWLSDGLRGSGARWDLLAQQIFLAQRDFALGPARELSMDAWDGYTADRDRLFAAIQASGARNPVALTGDVHTAYAADLLRDFDDPSSARIGVELVGSSIASDGDGYDDKAANAAILAENPHIAFTDQRRGFLLARTSPDALVAEFHSLPYISRKGAAAKVAARYTVHDGARTLSG</sequence>
<dbReference type="Gene3D" id="2.60.40.380">
    <property type="entry name" value="Purple acid phosphatase-like, N-terminal"/>
    <property type="match status" value="1"/>
</dbReference>
<accession>A0ABP6Q8N9</accession>